<name>A0A0F9VND1_9ZZZZ</name>
<protein>
    <submittedName>
        <fullName evidence="1">Uncharacterized protein</fullName>
    </submittedName>
</protein>
<sequence length="60" mass="6973">MAYKLCPVQEACIHYKSGSNRPNNHDVRNKYVCSRYVKGCEMAVFYEREIMGLIIACKIK</sequence>
<dbReference type="EMBL" id="LAZR01000317">
    <property type="protein sequence ID" value="KKN74991.1"/>
    <property type="molecule type" value="Genomic_DNA"/>
</dbReference>
<evidence type="ECO:0000313" key="1">
    <source>
        <dbReference type="EMBL" id="KKN74991.1"/>
    </source>
</evidence>
<accession>A0A0F9VND1</accession>
<gene>
    <name evidence="1" type="ORF">LCGC14_0384930</name>
</gene>
<comment type="caution">
    <text evidence="1">The sequence shown here is derived from an EMBL/GenBank/DDBJ whole genome shotgun (WGS) entry which is preliminary data.</text>
</comment>
<proteinExistence type="predicted"/>
<dbReference type="AlphaFoldDB" id="A0A0F9VND1"/>
<organism evidence="1">
    <name type="scientific">marine sediment metagenome</name>
    <dbReference type="NCBI Taxonomy" id="412755"/>
    <lineage>
        <taxon>unclassified sequences</taxon>
        <taxon>metagenomes</taxon>
        <taxon>ecological metagenomes</taxon>
    </lineage>
</organism>
<reference evidence="1" key="1">
    <citation type="journal article" date="2015" name="Nature">
        <title>Complex archaea that bridge the gap between prokaryotes and eukaryotes.</title>
        <authorList>
            <person name="Spang A."/>
            <person name="Saw J.H."/>
            <person name="Jorgensen S.L."/>
            <person name="Zaremba-Niedzwiedzka K."/>
            <person name="Martijn J."/>
            <person name="Lind A.E."/>
            <person name="van Eijk R."/>
            <person name="Schleper C."/>
            <person name="Guy L."/>
            <person name="Ettema T.J."/>
        </authorList>
    </citation>
    <scope>NUCLEOTIDE SEQUENCE</scope>
</reference>